<reference evidence="2" key="1">
    <citation type="submission" date="2022-03" db="EMBL/GenBank/DDBJ databases">
        <title>Draft genome sequence of Aduncisulcus paluster, a free-living microaerophilic Fornicata.</title>
        <authorList>
            <person name="Yuyama I."/>
            <person name="Kume K."/>
            <person name="Tamura T."/>
            <person name="Inagaki Y."/>
            <person name="Hashimoto T."/>
        </authorList>
    </citation>
    <scope>NUCLEOTIDE SEQUENCE</scope>
    <source>
        <strain evidence="2">NY0171</strain>
    </source>
</reference>
<dbReference type="Proteomes" id="UP001057375">
    <property type="component" value="Unassembled WGS sequence"/>
</dbReference>
<name>A0ABQ5KJN7_9EUKA</name>
<dbReference type="PANTHER" id="PTHR28457">
    <property type="entry name" value="COILED-COIL DOMAIN-CONTAINING PROTEIN 189"/>
    <property type="match status" value="1"/>
</dbReference>
<dbReference type="InterPro" id="IPR032727">
    <property type="entry name" value="CLAMP"/>
</dbReference>
<dbReference type="Pfam" id="PF14769">
    <property type="entry name" value="CLAMP"/>
    <property type="match status" value="1"/>
</dbReference>
<evidence type="ECO:0000313" key="3">
    <source>
        <dbReference type="Proteomes" id="UP001057375"/>
    </source>
</evidence>
<keyword evidence="2" id="KW-0282">Flagellum</keyword>
<proteinExistence type="predicted"/>
<keyword evidence="3" id="KW-1185">Reference proteome</keyword>
<dbReference type="EMBL" id="BQXS01010044">
    <property type="protein sequence ID" value="GKT32735.1"/>
    <property type="molecule type" value="Genomic_DNA"/>
</dbReference>
<gene>
    <name evidence="2" type="ORF">ADUPG1_006814</name>
</gene>
<evidence type="ECO:0000313" key="2">
    <source>
        <dbReference type="EMBL" id="GKT32735.1"/>
    </source>
</evidence>
<dbReference type="PANTHER" id="PTHR28457:SF1">
    <property type="entry name" value="CILIA- AND FLAGELLA-ASSOCIATED PROTEIN 119"/>
    <property type="match status" value="1"/>
</dbReference>
<keyword evidence="2" id="KW-0966">Cell projection</keyword>
<protein>
    <submittedName>
        <fullName evidence="2">Flagellar C1a complex subunit C1a-32 like protein</fullName>
    </submittedName>
</protein>
<comment type="caution">
    <text evidence="2">The sequence shown here is derived from an EMBL/GenBank/DDBJ whole genome shotgun (WGS) entry which is preliminary data.</text>
</comment>
<organism evidence="2 3">
    <name type="scientific">Aduncisulcus paluster</name>
    <dbReference type="NCBI Taxonomy" id="2918883"/>
    <lineage>
        <taxon>Eukaryota</taxon>
        <taxon>Metamonada</taxon>
        <taxon>Carpediemonas-like organisms</taxon>
        <taxon>Aduncisulcus</taxon>
    </lineage>
</organism>
<keyword evidence="2" id="KW-0969">Cilium</keyword>
<accession>A0ABQ5KJN7</accession>
<evidence type="ECO:0000256" key="1">
    <source>
        <dbReference type="SAM" id="MobiDB-lite"/>
    </source>
</evidence>
<feature type="region of interest" description="Disordered" evidence="1">
    <location>
        <begin position="273"/>
        <end position="293"/>
    </location>
</feature>
<sequence length="293" mass="33305">MKAQNEELTKCVITILQNSENEEPIRREAVIRFIEMSWDDSIKYSKDDEDLYEVYDEICENAISFCLSSDLKLTQTTAVFSIMLSLLKLLQNPYKSEKDAMDHLQHAIARCSVHRPPFCFLVFSIAESRAVLTFFVENIIAFWRLYRYSLISKPLINLKCVGTAGKQILKATDYLYKREEVATEDEKGNEVKTIEMKYQLAPLDSGRFEAISSGEVGHIDDEEVLQAVEEAAKKAVDEGIKVAGGTVDEDMLRKAISIAVHREFLGLKEKVAKEISGEDSEEDQDAKKTKKKK</sequence>